<dbReference type="InterPro" id="IPR036865">
    <property type="entry name" value="CRAL-TRIO_dom_sf"/>
</dbReference>
<dbReference type="PRINTS" id="PR00180">
    <property type="entry name" value="CRETINALDHBP"/>
</dbReference>
<dbReference type="GO" id="GO:0016020">
    <property type="term" value="C:membrane"/>
    <property type="evidence" value="ECO:0007669"/>
    <property type="project" value="TreeGrafter"/>
</dbReference>
<accession>A0A4Y2GEC7</accession>
<comment type="caution">
    <text evidence="2">The sequence shown here is derived from an EMBL/GenBank/DDBJ whole genome shotgun (WGS) entry which is preliminary data.</text>
</comment>
<dbReference type="Pfam" id="PF00650">
    <property type="entry name" value="CRAL_TRIO"/>
    <property type="match status" value="1"/>
</dbReference>
<dbReference type="InterPro" id="IPR001251">
    <property type="entry name" value="CRAL-TRIO_dom"/>
</dbReference>
<gene>
    <name evidence="2" type="ORF">AVEN_208959_1</name>
</gene>
<evidence type="ECO:0000259" key="1">
    <source>
        <dbReference type="PROSITE" id="PS50191"/>
    </source>
</evidence>
<dbReference type="Gene3D" id="3.40.525.10">
    <property type="entry name" value="CRAL-TRIO lipid binding domain"/>
    <property type="match status" value="1"/>
</dbReference>
<keyword evidence="3" id="KW-1185">Reference proteome</keyword>
<feature type="domain" description="CRAL-TRIO" evidence="1">
    <location>
        <begin position="90"/>
        <end position="241"/>
    </location>
</feature>
<dbReference type="InterPro" id="IPR036273">
    <property type="entry name" value="CRAL/TRIO_N_dom_sf"/>
</dbReference>
<dbReference type="PANTHER" id="PTHR10174">
    <property type="entry name" value="ALPHA-TOCOPHEROL TRANSFER PROTEIN-RELATED"/>
    <property type="match status" value="1"/>
</dbReference>
<dbReference type="AlphaFoldDB" id="A0A4Y2GEC7"/>
<dbReference type="GO" id="GO:1902936">
    <property type="term" value="F:phosphatidylinositol bisphosphate binding"/>
    <property type="evidence" value="ECO:0007669"/>
    <property type="project" value="TreeGrafter"/>
</dbReference>
<dbReference type="CDD" id="cd00170">
    <property type="entry name" value="SEC14"/>
    <property type="match status" value="1"/>
</dbReference>
<dbReference type="SUPFAM" id="SSF46938">
    <property type="entry name" value="CRAL/TRIO N-terminal domain"/>
    <property type="match status" value="1"/>
</dbReference>
<organism evidence="2 3">
    <name type="scientific">Araneus ventricosus</name>
    <name type="common">Orbweaver spider</name>
    <name type="synonym">Epeira ventricosa</name>
    <dbReference type="NCBI Taxonomy" id="182803"/>
    <lineage>
        <taxon>Eukaryota</taxon>
        <taxon>Metazoa</taxon>
        <taxon>Ecdysozoa</taxon>
        <taxon>Arthropoda</taxon>
        <taxon>Chelicerata</taxon>
        <taxon>Arachnida</taxon>
        <taxon>Araneae</taxon>
        <taxon>Araneomorphae</taxon>
        <taxon>Entelegynae</taxon>
        <taxon>Araneoidea</taxon>
        <taxon>Araneidae</taxon>
        <taxon>Araneus</taxon>
    </lineage>
</organism>
<dbReference type="PROSITE" id="PS50191">
    <property type="entry name" value="CRAL_TRIO"/>
    <property type="match status" value="1"/>
</dbReference>
<protein>
    <recommendedName>
        <fullName evidence="1">CRAL-TRIO domain-containing protein</fullName>
    </recommendedName>
</protein>
<evidence type="ECO:0000313" key="3">
    <source>
        <dbReference type="Proteomes" id="UP000499080"/>
    </source>
</evidence>
<dbReference type="Gene3D" id="1.10.8.20">
    <property type="entry name" value="N-terminal domain of phosphatidylinositol transfer protein sec14p"/>
    <property type="match status" value="1"/>
</dbReference>
<sequence length="265" mass="30923">MLDQDMCEHPIYLLLFIPASYVFPLKTGNKLSKDVEFEDDFLLAYLTFTKYDEKKAFARLRNYLNLRSNHSYFFRSVQFDLASHPSSRFATFLPHRLPDGSIIVLLEPGNWNPDDLSLETMKKIFCMMFLQQLRNPVSQASGFHLVHDFANTGVRYLKFCTPYNMYLLNHVTFDVLPGYFFGIHVLNTNFLMKILLNLSKPFVPEYFRNNIYIHSSPEKLQDFFPCSLLPTKYGGTLSDYAMPDFLRNANEQHDNFPVGGQKNLF</sequence>
<reference evidence="2 3" key="1">
    <citation type="journal article" date="2019" name="Sci. Rep.">
        <title>Orb-weaving spider Araneus ventricosus genome elucidates the spidroin gene catalogue.</title>
        <authorList>
            <person name="Kono N."/>
            <person name="Nakamura H."/>
            <person name="Ohtoshi R."/>
            <person name="Moran D.A.P."/>
            <person name="Shinohara A."/>
            <person name="Yoshida Y."/>
            <person name="Fujiwara M."/>
            <person name="Mori M."/>
            <person name="Tomita M."/>
            <person name="Arakawa K."/>
        </authorList>
    </citation>
    <scope>NUCLEOTIDE SEQUENCE [LARGE SCALE GENOMIC DNA]</scope>
</reference>
<evidence type="ECO:0000313" key="2">
    <source>
        <dbReference type="EMBL" id="GBM50354.1"/>
    </source>
</evidence>
<dbReference type="EMBL" id="BGPR01001295">
    <property type="protein sequence ID" value="GBM50354.1"/>
    <property type="molecule type" value="Genomic_DNA"/>
</dbReference>
<dbReference type="OrthoDB" id="6426853at2759"/>
<dbReference type="Proteomes" id="UP000499080">
    <property type="component" value="Unassembled WGS sequence"/>
</dbReference>
<dbReference type="PANTHER" id="PTHR10174:SF208">
    <property type="entry name" value="CRAL-TRIO DOMAIN-CONTAINING PROTEIN DDB_G0278031"/>
    <property type="match status" value="1"/>
</dbReference>
<proteinExistence type="predicted"/>
<dbReference type="SUPFAM" id="SSF52087">
    <property type="entry name" value="CRAL/TRIO domain"/>
    <property type="match status" value="1"/>
</dbReference>
<name>A0A4Y2GEC7_ARAVE</name>